<evidence type="ECO:0000313" key="2">
    <source>
        <dbReference type="EMBL" id="MFC4309577.1"/>
    </source>
</evidence>
<sequence length="190" mass="20208">MRARLIATAVLGALSLAGTARAEIVSAGPNGFSLRHIAETPNVAPPVIWAALADIAKWWDPEHTYSGDARNLSLEPYVRGCFCEKLSLYAGIEHGTVVYAQPAKTLRVNGALGPLQEFGVNGVMTWQIESAAGGSRVTFTYNVGGFADRPLADWAPIVDEVLGGQLQRLARYVTNGNPAAPAPKQEPSKP</sequence>
<evidence type="ECO:0000313" key="3">
    <source>
        <dbReference type="Proteomes" id="UP001595904"/>
    </source>
</evidence>
<gene>
    <name evidence="2" type="ORF">ACFPN2_10845</name>
</gene>
<dbReference type="InterPro" id="IPR023393">
    <property type="entry name" value="START-like_dom_sf"/>
</dbReference>
<dbReference type="RefSeq" id="WP_380596622.1">
    <property type="nucleotide sequence ID" value="NZ_JBHSDU010000003.1"/>
</dbReference>
<dbReference type="EMBL" id="JBHSDU010000003">
    <property type="protein sequence ID" value="MFC4309577.1"/>
    <property type="molecule type" value="Genomic_DNA"/>
</dbReference>
<dbReference type="SUPFAM" id="SSF55961">
    <property type="entry name" value="Bet v1-like"/>
    <property type="match status" value="1"/>
</dbReference>
<dbReference type="InterPro" id="IPR019587">
    <property type="entry name" value="Polyketide_cyclase/dehydratase"/>
</dbReference>
<keyword evidence="3" id="KW-1185">Reference proteome</keyword>
<evidence type="ECO:0000256" key="1">
    <source>
        <dbReference type="SAM" id="SignalP"/>
    </source>
</evidence>
<feature type="signal peptide" evidence="1">
    <location>
        <begin position="1"/>
        <end position="22"/>
    </location>
</feature>
<organism evidence="2 3">
    <name type="scientific">Steroidobacter flavus</name>
    <dbReference type="NCBI Taxonomy" id="1842136"/>
    <lineage>
        <taxon>Bacteria</taxon>
        <taxon>Pseudomonadati</taxon>
        <taxon>Pseudomonadota</taxon>
        <taxon>Gammaproteobacteria</taxon>
        <taxon>Steroidobacterales</taxon>
        <taxon>Steroidobacteraceae</taxon>
        <taxon>Steroidobacter</taxon>
    </lineage>
</organism>
<evidence type="ECO:0008006" key="4">
    <source>
        <dbReference type="Google" id="ProtNLM"/>
    </source>
</evidence>
<proteinExistence type="predicted"/>
<accession>A0ABV8SQ04</accession>
<dbReference type="Gene3D" id="3.30.530.20">
    <property type="match status" value="1"/>
</dbReference>
<dbReference type="Proteomes" id="UP001595904">
    <property type="component" value="Unassembled WGS sequence"/>
</dbReference>
<dbReference type="Pfam" id="PF10604">
    <property type="entry name" value="Polyketide_cyc2"/>
    <property type="match status" value="1"/>
</dbReference>
<name>A0ABV8SQ04_9GAMM</name>
<protein>
    <recommendedName>
        <fullName evidence="4">ATPase</fullName>
    </recommendedName>
</protein>
<feature type="chain" id="PRO_5046045398" description="ATPase" evidence="1">
    <location>
        <begin position="23"/>
        <end position="190"/>
    </location>
</feature>
<comment type="caution">
    <text evidence="2">The sequence shown here is derived from an EMBL/GenBank/DDBJ whole genome shotgun (WGS) entry which is preliminary data.</text>
</comment>
<reference evidence="3" key="1">
    <citation type="journal article" date="2019" name="Int. J. Syst. Evol. Microbiol.">
        <title>The Global Catalogue of Microorganisms (GCM) 10K type strain sequencing project: providing services to taxonomists for standard genome sequencing and annotation.</title>
        <authorList>
            <consortium name="The Broad Institute Genomics Platform"/>
            <consortium name="The Broad Institute Genome Sequencing Center for Infectious Disease"/>
            <person name="Wu L."/>
            <person name="Ma J."/>
        </authorList>
    </citation>
    <scope>NUCLEOTIDE SEQUENCE [LARGE SCALE GENOMIC DNA]</scope>
    <source>
        <strain evidence="3">CGMCC 1.10759</strain>
    </source>
</reference>
<keyword evidence="1" id="KW-0732">Signal</keyword>